<dbReference type="Gene3D" id="3.40.50.720">
    <property type="entry name" value="NAD(P)-binding Rossmann-like Domain"/>
    <property type="match status" value="1"/>
</dbReference>
<dbReference type="GO" id="GO:0016491">
    <property type="term" value="F:oxidoreductase activity"/>
    <property type="evidence" value="ECO:0007669"/>
    <property type="project" value="UniProtKB-KW"/>
</dbReference>
<keyword evidence="6" id="KW-1185">Reference proteome</keyword>
<gene>
    <name evidence="5" type="ORF">RM555_02910</name>
</gene>
<evidence type="ECO:0000256" key="1">
    <source>
        <dbReference type="ARBA" id="ARBA00006484"/>
    </source>
</evidence>
<keyword evidence="2 5" id="KW-0560">Oxidoreductase</keyword>
<dbReference type="InterPro" id="IPR036291">
    <property type="entry name" value="NAD(P)-bd_dom_sf"/>
</dbReference>
<dbReference type="PRINTS" id="PR00080">
    <property type="entry name" value="SDRFAMILY"/>
</dbReference>
<evidence type="ECO:0000313" key="5">
    <source>
        <dbReference type="EMBL" id="MDT0527939.1"/>
    </source>
</evidence>
<name>A0ABU2WPU8_9ACTN</name>
<feature type="compositionally biased region" description="Pro residues" evidence="4">
    <location>
        <begin position="1"/>
        <end position="16"/>
    </location>
</feature>
<evidence type="ECO:0000313" key="6">
    <source>
        <dbReference type="Proteomes" id="UP001180973"/>
    </source>
</evidence>
<feature type="region of interest" description="Disordered" evidence="4">
    <location>
        <begin position="1"/>
        <end position="28"/>
    </location>
</feature>
<dbReference type="EC" id="1.-.-.-" evidence="5"/>
<accession>A0ABU2WPU8</accession>
<protein>
    <submittedName>
        <fullName evidence="5">SDR family oxidoreductase</fullName>
        <ecNumber evidence="5">1.-.-.-</ecNumber>
    </submittedName>
</protein>
<evidence type="ECO:0000256" key="4">
    <source>
        <dbReference type="SAM" id="MobiDB-lite"/>
    </source>
</evidence>
<dbReference type="PANTHER" id="PTHR43477">
    <property type="entry name" value="DIHYDROANTICAPSIN 7-DEHYDROGENASE"/>
    <property type="match status" value="1"/>
</dbReference>
<dbReference type="PANTHER" id="PTHR43477:SF1">
    <property type="entry name" value="DIHYDROANTICAPSIN 7-DEHYDROGENASE"/>
    <property type="match status" value="1"/>
</dbReference>
<dbReference type="PRINTS" id="PR00081">
    <property type="entry name" value="GDHRDH"/>
</dbReference>
<sequence length="318" mass="32536">MPDPRTGPTPTVPPGSGPGRSPAASPDEGAGLLAGRVVIVTGAANGLGAAYARGIAAAGAHVVAVDVDEQGLERLGGQLAAAGGRGSARVADVADWATAHDVVRDCLAEHGQLDGIVNNAGVFAMAHAGTESEATVRRLLEVNVLGTIAWGDAAIAAMRTQGHGVLVNVTSGEQMGRAETAVYGATKAAIATLTYAWAAELAEAGIRVNAISPNAQTRMAEVLAQFRGAPSGQNAGIAPEANVPLLIYLLSDLSAELTGQVLRANGPELMLTTHPALVDPVLRHAAWTPERIAEAVTARLRPHLAPLGVRRVRVEYLD</sequence>
<dbReference type="SUPFAM" id="SSF51735">
    <property type="entry name" value="NAD(P)-binding Rossmann-fold domains"/>
    <property type="match status" value="1"/>
</dbReference>
<comment type="caution">
    <text evidence="5">The sequence shown here is derived from an EMBL/GenBank/DDBJ whole genome shotgun (WGS) entry which is preliminary data.</text>
</comment>
<dbReference type="InterPro" id="IPR002347">
    <property type="entry name" value="SDR_fam"/>
</dbReference>
<evidence type="ECO:0000256" key="3">
    <source>
        <dbReference type="RuleBase" id="RU000363"/>
    </source>
</evidence>
<dbReference type="RefSeq" id="WP_311410310.1">
    <property type="nucleotide sequence ID" value="NZ_JAVRFL010000003.1"/>
</dbReference>
<comment type="similarity">
    <text evidence="1 3">Belongs to the short-chain dehydrogenases/reductases (SDR) family.</text>
</comment>
<dbReference type="InterPro" id="IPR051122">
    <property type="entry name" value="SDR_DHRS6-like"/>
</dbReference>
<proteinExistence type="inferred from homology"/>
<dbReference type="EMBL" id="JAVRFL010000003">
    <property type="protein sequence ID" value="MDT0527939.1"/>
    <property type="molecule type" value="Genomic_DNA"/>
</dbReference>
<dbReference type="Proteomes" id="UP001180973">
    <property type="component" value="Unassembled WGS sequence"/>
</dbReference>
<reference evidence="5" key="1">
    <citation type="submission" date="2023-09" db="EMBL/GenBank/DDBJ databases">
        <title>30 novel species of actinomycetes from the DSMZ collection.</title>
        <authorList>
            <person name="Nouioui I."/>
        </authorList>
    </citation>
    <scope>NUCLEOTIDE SEQUENCE</scope>
    <source>
        <strain evidence="5">DSM 115977</strain>
    </source>
</reference>
<dbReference type="Pfam" id="PF00106">
    <property type="entry name" value="adh_short"/>
    <property type="match status" value="1"/>
</dbReference>
<organism evidence="5 6">
    <name type="scientific">Micromonospora reichwaldensis</name>
    <dbReference type="NCBI Taxonomy" id="3075516"/>
    <lineage>
        <taxon>Bacteria</taxon>
        <taxon>Bacillati</taxon>
        <taxon>Actinomycetota</taxon>
        <taxon>Actinomycetes</taxon>
        <taxon>Micromonosporales</taxon>
        <taxon>Micromonosporaceae</taxon>
        <taxon>Micromonospora</taxon>
    </lineage>
</organism>
<evidence type="ECO:0000256" key="2">
    <source>
        <dbReference type="ARBA" id="ARBA00023002"/>
    </source>
</evidence>
<dbReference type="CDD" id="cd05233">
    <property type="entry name" value="SDR_c"/>
    <property type="match status" value="1"/>
</dbReference>